<accession>A0A0A0Z0Y0</accession>
<proteinExistence type="predicted"/>
<dbReference type="EMBL" id="KT626570">
    <property type="protein sequence ID" value="AMO27518.1"/>
    <property type="molecule type" value="Genomic_DNA"/>
</dbReference>
<evidence type="ECO:0000313" key="4">
    <source>
        <dbReference type="EMBL" id="AMO27692.1"/>
    </source>
</evidence>
<evidence type="ECO:0000313" key="3">
    <source>
        <dbReference type="EMBL" id="AMO27518.1"/>
    </source>
</evidence>
<dbReference type="Pfam" id="PF04913">
    <property type="entry name" value="Baculo_Y142"/>
    <property type="match status" value="1"/>
</dbReference>
<dbReference type="EMBL" id="MK411293">
    <property type="protein sequence ID" value="QCQ67591.1"/>
    <property type="molecule type" value="Genomic_DNA"/>
</dbReference>
<reference evidence="11" key="11">
    <citation type="submission" date="2019-11" db="EMBL/GenBank/DDBJ databases">
        <title>Strain of Lymantria dispar multiple nucleopolyhedrovirus, used for insecticide preparation.</title>
        <authorList>
            <person name="Kolosov A.V."/>
            <person name="Moiseeva A.A."/>
            <person name="Okhlopkova O.V."/>
            <person name="Safatov A.S."/>
        </authorList>
    </citation>
    <scope>NUCLEOTIDE SEQUENCE</scope>
    <source>
        <strain evidence="11">NSh-07</strain>
    </source>
</reference>
<name>A0A0A0Z0Y0_NPVLD</name>
<evidence type="ECO:0000313" key="1">
    <source>
        <dbReference type="EMBL" id="AIX47855.1"/>
    </source>
</evidence>
<reference evidence="2" key="6">
    <citation type="submission" date="2016-04" db="EMBL/GenBank/DDBJ databases">
        <authorList>
            <person name="Evans L.H."/>
            <person name="Alamgir A."/>
            <person name="Owens N."/>
            <person name="Weber N.D."/>
            <person name="Virtaneva K."/>
            <person name="Barbian K."/>
            <person name="Babar A."/>
            <person name="Rosenke K."/>
        </authorList>
    </citation>
    <scope>NUCLEOTIDE SEQUENCE</scope>
    <source>
        <strain evidence="2">LdMNPV-27/2</strain>
    </source>
</reference>
<dbReference type="EMBL" id="MK089451">
    <property type="protein sequence ID" value="QDE14875.1"/>
    <property type="molecule type" value="Genomic_DNA"/>
</dbReference>
<evidence type="ECO:0000313" key="12">
    <source>
        <dbReference type="EMBL" id="QPD01812.1"/>
    </source>
</evidence>
<organism evidence="1">
    <name type="scientific">Lymantria dispar multicapsid nuclear polyhedrosis virus</name>
    <name type="common">LdMNPV</name>
    <dbReference type="NCBI Taxonomy" id="10449"/>
    <lineage>
        <taxon>Viruses</taxon>
        <taxon>Viruses incertae sedis</taxon>
        <taxon>Naldaviricetes</taxon>
        <taxon>Lefavirales</taxon>
        <taxon>Baculoviridae</taxon>
        <taxon>Alphabaculovirus</taxon>
        <taxon>Alphabaculovirus lydisparis</taxon>
    </lineage>
</organism>
<reference evidence="5" key="7">
    <citation type="journal article" date="2017" name="J. Invertebr. Pathol.">
        <title>A comparison of the adaptations of strains of Lymantria dispar multiple nucleopolyhedrovirus to hosts from spatially isolated populations.</title>
        <authorList>
            <person name="Martemyanov V.V."/>
            <person name="Podgwaite J.D."/>
            <person name="Belousova I.A."/>
            <person name="Pavlushin S.V."/>
            <person name="Slavicek J.M."/>
            <person name="Baturina O.A."/>
            <person name="Kabilov M.R."/>
            <person name="Ilyinykh A.V."/>
        </authorList>
    </citation>
    <scope>NUCLEOTIDE SEQUENCE</scope>
    <source>
        <strain evidence="5">LdMNPV-27/0</strain>
    </source>
</reference>
<dbReference type="EMBL" id="KY249580">
    <property type="protein sequence ID" value="AQQ80042.1"/>
    <property type="molecule type" value="Genomic_DNA"/>
</dbReference>
<organismHost>
    <name type="scientific">Lepidoptera</name>
    <name type="common">moths &amp; butterflies</name>
    <dbReference type="NCBI Taxonomy" id="7088"/>
</organismHost>
<reference evidence="9" key="8">
    <citation type="submission" date="2018-10" db="EMBL/GenBank/DDBJ databases">
        <title>The genome sequence and analysis of 3 newly sequenced Lymantria dispar multinucleocapsid nucleopolyhedrovirus strains: H2, J2 and T3 strain.</title>
        <authorList>
            <person name="Gencer D."/>
            <person name="Inan C."/>
            <person name="Nalcacioglu R."/>
            <person name="Yin F."/>
            <person name="Zhu Z."/>
            <person name="Wang J."/>
            <person name="Hu Z."/>
            <person name="Arif B."/>
            <person name="Demirbag Z."/>
            <person name="Demir I."/>
        </authorList>
    </citation>
    <scope>NUCLEOTIDE SEQUENCE</scope>
    <source>
        <strain evidence="9">J2</strain>
    </source>
</reference>
<evidence type="ECO:0000313" key="5">
    <source>
        <dbReference type="EMBL" id="AQQ80042.1"/>
    </source>
</evidence>
<dbReference type="EMBL" id="KT626571">
    <property type="protein sequence ID" value="AMO27692.1"/>
    <property type="molecule type" value="Genomic_DNA"/>
</dbReference>
<dbReference type="EMBL" id="KP027546">
    <property type="protein sequence ID" value="AJR20291.1"/>
    <property type="molecule type" value="Genomic_DNA"/>
</dbReference>
<evidence type="ECO:0000313" key="7">
    <source>
        <dbReference type="EMBL" id="QCQ67432.1"/>
    </source>
</evidence>
<dbReference type="EMBL" id="MK411291">
    <property type="protein sequence ID" value="QCQ67272.1"/>
    <property type="molecule type" value="Genomic_DNA"/>
</dbReference>
<dbReference type="EMBL" id="MT782112">
    <property type="protein sequence ID" value="QPD01812.1"/>
    <property type="molecule type" value="Genomic_DNA"/>
</dbReference>
<reference evidence="12" key="12">
    <citation type="journal article" date="2020" name="J. Invertebr. Pathol.">
        <title>Pathology and genome sequence of a Lymantria dispar multiple nucleopolyhedrovirus (LdMNPV) isolate from Heilongjiang, China.</title>
        <authorList>
            <person name="Harrison R.L."/>
            <person name="Rowley D.L."/>
            <person name="Keena M.A."/>
        </authorList>
    </citation>
    <scope>NUCLEOTIDE SEQUENCE</scope>
    <source>
        <strain evidence="12">HrB</strain>
        <strain evidence="13">HrB-NJSS</strain>
    </source>
</reference>
<protein>
    <submittedName>
        <fullName evidence="11">49 kDa protein</fullName>
    </submittedName>
    <submittedName>
        <fullName evidence="9">Ac142</fullName>
    </submittedName>
    <submittedName>
        <fullName evidence="1 6">p49</fullName>
    </submittedName>
</protein>
<reference evidence="12" key="1">
    <citation type="journal article" date="2014" name="J. Invertebr. Pathol.">
        <title>Classification, genetic variation and pathogenicity of Lymantria dispar nucleopolyhedrovirus isolates from Asia, Europe, and North America.</title>
        <authorList>
            <person name="Harrison R.L."/>
            <person name="Keena M.A."/>
            <person name="Rowley D.L."/>
        </authorList>
    </citation>
    <scope>NUCLEOTIDE SEQUENCE</scope>
    <source>
        <strain evidence="12">HrB</strain>
        <strain evidence="13">HrB-NJSS</strain>
    </source>
</reference>
<reference evidence="2" key="3">
    <citation type="journal article" date="2015" name="Genome Announc.">
        <title>Complete Genome Sequence of a Western Siberian Lymantria dispar Multiple Nucleopolyhedrovirus Isolate.</title>
        <authorList>
            <person name="Kabilov M.R."/>
            <person name="Martemyanov V.V."/>
            <person name="Tupikin A.E."/>
            <person name="Baturina O.A."/>
            <person name="Belousova I.A."/>
            <person name="Bondar A.A."/>
            <person name="Ilyinykh A.V."/>
        </authorList>
    </citation>
    <scope>NUCLEOTIDE SEQUENCE</scope>
    <source>
        <strain evidence="2">LdMNPV-27/2</strain>
    </source>
</reference>
<evidence type="ECO:0000313" key="13">
    <source>
        <dbReference type="EMBL" id="QPD01986.1"/>
    </source>
</evidence>
<evidence type="ECO:0000313" key="9">
    <source>
        <dbReference type="EMBL" id="QDE14875.1"/>
    </source>
</evidence>
<evidence type="ECO:0000313" key="8">
    <source>
        <dbReference type="EMBL" id="QCQ67591.1"/>
    </source>
</evidence>
<evidence type="ECO:0000313" key="10">
    <source>
        <dbReference type="EMBL" id="QDH05865.1"/>
    </source>
</evidence>
<evidence type="ECO:0000313" key="2">
    <source>
        <dbReference type="EMBL" id="AJR20291.1"/>
    </source>
</evidence>
<dbReference type="EMBL" id="KM386655">
    <property type="protein sequence ID" value="AIX47855.1"/>
    <property type="molecule type" value="Genomic_DNA"/>
</dbReference>
<evidence type="ECO:0000313" key="6">
    <source>
        <dbReference type="EMBL" id="QCQ67272.1"/>
    </source>
</evidence>
<reference evidence="10" key="9">
    <citation type="submission" date="2018-12" db="EMBL/GenBank/DDBJ databases">
        <title>The genome sequence and analysis of 3 newly sequenced Lymantria dispar multinucleocapsid nucleopolyhedrovirus strains; H2, J2 and T3 strain.</title>
        <authorList>
            <person name="Gencer D."/>
            <person name="Inan C."/>
            <person name="Nalcacioglu R."/>
            <person name="Yin F."/>
            <person name="Zhu Z."/>
            <person name="Wang J."/>
            <person name="Hu Z."/>
            <person name="Arif B."/>
            <person name="Demirbag Z."/>
            <person name="Demir I."/>
        </authorList>
    </citation>
    <scope>NUCLEOTIDE SEQUENCE</scope>
    <source>
        <strain evidence="10">H2</strain>
    </source>
</reference>
<evidence type="ECO:0000313" key="11">
    <source>
        <dbReference type="EMBL" id="QIT08063.1"/>
    </source>
</evidence>
<reference evidence="1" key="4">
    <citation type="journal article" date="2015" name="Genome Announc.">
        <title>Complete Genome Sequence of the Strain of Lymantria dispar Multiple Nucleopolyhedrovirus Found in the Gypsy Moth Biopesticide Virin-ENSh.</title>
        <authorList>
            <person name="Harrison R.L."/>
            <person name="Rowley D.L."/>
        </authorList>
    </citation>
    <scope>NUCLEOTIDE SEQUENCE</scope>
    <source>
        <strain evidence="1">3029</strain>
    </source>
</reference>
<gene>
    <name evidence="9" type="ORF">LdMNPV-J2_00019</name>
</gene>
<dbReference type="EMBL" id="MT782113">
    <property type="protein sequence ID" value="QPD01986.1"/>
    <property type="molecule type" value="Genomic_DNA"/>
</dbReference>
<dbReference type="EMBL" id="MK411292">
    <property type="protein sequence ID" value="QCQ67432.1"/>
    <property type="molecule type" value="Genomic_DNA"/>
</dbReference>
<reference evidence="2" key="2">
    <citation type="journal article" date="2015" name="Dokl. Biochem. Biophys.">
        <title>The enhancin gene: One of the genetic determinants of population variation in baculoviral virulence.</title>
        <authorList>
            <person name="Martemyanov V.V."/>
            <person name="Kabilov M.R."/>
            <person name="Tupikin A.E."/>
            <person name="Baturina O.A."/>
            <person name="Belousova I.A."/>
            <person name="Podgwaite J.D."/>
            <person name="Ilynykh A.V."/>
            <person name="Vlassov V.V."/>
        </authorList>
    </citation>
    <scope>NUCLEOTIDE SEQUENCE</scope>
    <source>
        <strain evidence="2">LdMNPV-27/2</strain>
    </source>
</reference>
<reference evidence="3" key="5">
    <citation type="submission" date="2016-03" db="EMBL/GenBank/DDBJ databases">
        <title>Geographic isolates of Lymantria dispar multiple nucleopolyhedrovirus: Genomic analysis and biological activity against different host strains of Lymantria dispar.</title>
        <authorList>
            <person name="Harrison R.L."/>
            <person name="Rowley D.L."/>
            <person name="Keena M.A."/>
        </authorList>
    </citation>
    <scope>NUCLEOTIDE SEQUENCE</scope>
    <source>
        <strain evidence="4">3041</strain>
        <strain evidence="3">3054</strain>
    </source>
</reference>
<dbReference type="EMBL" id="MK264918">
    <property type="protein sequence ID" value="QDH05865.1"/>
    <property type="molecule type" value="Genomic_DNA"/>
</dbReference>
<dbReference type="InterPro" id="IPR006997">
    <property type="entry name" value="Baculo_Y142"/>
</dbReference>
<sequence length="483" mass="56084">MSVVAAERLALEPRDLKYLFVASYFRLAGEERFSAESEPFIAKYLRNEFASLDESTLLRFIDYLQSMRLKFLIADRSVSMFKYAKPQFRFVCTRNNMDLLNFDDKVYVQPGTPVYATNLFVRDPRKFRLALYREFSRVYSEREFVSNDDLYCLLNGAAGYLFDDAYVDWTGVRICAASRATQPSHPYRLYLVGELMARHFSEHDITFSDEADFVLKNFHKGLQLFRNNYRLINSKKFTTRKPNRVFDEIRTELNAGSTHVKFIQRDYIYDANMPEDLLDALTDYTTDTSLYKYVTKFADESELESGANTYSEIVVDRYAPDKYRKMSVKLDANARFPSVHANEPSHLFVRPDIVQLKGTLNAFYVPRDGLVAILANNTLFGSNELLRFDMKLVKYTNSSPPRKLALDTYVVNKQQKLYLTRYVFGNAVPAYLLIRGDYESSFKSLHELKNPWVLNALLHLILTPELIERSLEFQHGGIAPAER</sequence>
<reference evidence="6" key="10">
    <citation type="submission" date="2019-01" db="EMBL/GenBank/DDBJ databases">
        <title>New Siberian Lymantria dispar nucleopolyhedrovirus strain forms single nucleocapsids within cubic polyhedra.</title>
        <authorList>
            <person name="Pavlushin S.V."/>
            <person name="Ilinsky Y.Y."/>
            <person name="Belousova I.A."/>
            <person name="Bayborodin S.I."/>
            <person name="Lunev E.A."/>
            <person name="Toshchakov S.V."/>
            <person name="Martemyanov V.V."/>
        </authorList>
    </citation>
    <scope>NUCLEOTIDE SEQUENCE</scope>
    <source>
        <strain evidence="6">LDMN_Nsk06_pass_01_repl_01</strain>
        <strain evidence="7">LDMN_Nsk07_pass_01_repl_02</strain>
        <strain evidence="8">LDMN_Nsk15_pass_02_repl_01</strain>
    </source>
</reference>
<dbReference type="EMBL" id="MN661137">
    <property type="protein sequence ID" value="QIT08063.1"/>
    <property type="molecule type" value="Genomic_DNA"/>
</dbReference>